<comment type="caution">
    <text evidence="2">The sequence shown here is derived from an EMBL/GenBank/DDBJ whole genome shotgun (WGS) entry which is preliminary data.</text>
</comment>
<accession>A0A8H3CPX5</accession>
<evidence type="ECO:0000313" key="3">
    <source>
        <dbReference type="Proteomes" id="UP000663853"/>
    </source>
</evidence>
<feature type="region of interest" description="Disordered" evidence="1">
    <location>
        <begin position="120"/>
        <end position="141"/>
    </location>
</feature>
<dbReference type="EMBL" id="CAJMXA010003004">
    <property type="protein sequence ID" value="CAE6490184.1"/>
    <property type="molecule type" value="Genomic_DNA"/>
</dbReference>
<protein>
    <submittedName>
        <fullName evidence="2">Uncharacterized protein</fullName>
    </submittedName>
</protein>
<gene>
    <name evidence="2" type="ORF">RDB_LOCUS100258</name>
</gene>
<proteinExistence type="predicted"/>
<organism evidence="2 3">
    <name type="scientific">Rhizoctonia solani</name>
    <dbReference type="NCBI Taxonomy" id="456999"/>
    <lineage>
        <taxon>Eukaryota</taxon>
        <taxon>Fungi</taxon>
        <taxon>Dikarya</taxon>
        <taxon>Basidiomycota</taxon>
        <taxon>Agaricomycotina</taxon>
        <taxon>Agaricomycetes</taxon>
        <taxon>Cantharellales</taxon>
        <taxon>Ceratobasidiaceae</taxon>
        <taxon>Rhizoctonia</taxon>
    </lineage>
</organism>
<dbReference type="AlphaFoldDB" id="A0A8H3CPX5"/>
<dbReference type="Proteomes" id="UP000663853">
    <property type="component" value="Unassembled WGS sequence"/>
</dbReference>
<evidence type="ECO:0000256" key="1">
    <source>
        <dbReference type="SAM" id="MobiDB-lite"/>
    </source>
</evidence>
<name>A0A8H3CPX5_9AGAM</name>
<reference evidence="2" key="1">
    <citation type="submission" date="2021-01" db="EMBL/GenBank/DDBJ databases">
        <authorList>
            <person name="Kaushik A."/>
        </authorList>
    </citation>
    <scope>NUCLEOTIDE SEQUENCE</scope>
    <source>
        <strain evidence="2">AG6-10EEA</strain>
    </source>
</reference>
<sequence length="242" mass="27228">MMNAGIGTTERPKKLVVIFSGYSGSSHEAGTIPTDLQLIHNPRLPWIEKVSRFDRLVHRLKFKKEKKSQIDEPVAGAYTFVSRNYEPGNQVILIVDTILPRDEATLLEAAVILAGHLNNGTRPRHPLETEPSTGSNAPERPIPIHGVIVDGSYTPESISQLSDQLKSRFPRGVEHIVCFRKEHNYSCSTISNPHGHIIAREMCFYSDGLWPHIFTVFLFFPLVARQLRAPVVFDQELSLLRA</sequence>
<evidence type="ECO:0000313" key="2">
    <source>
        <dbReference type="EMBL" id="CAE6490184.1"/>
    </source>
</evidence>